<gene>
    <name evidence="1" type="ORF">YBN1229_v1_1402</name>
</gene>
<name>A0A0D6JD76_9HYPH</name>
<evidence type="ECO:0000313" key="1">
    <source>
        <dbReference type="EMBL" id="CPR17755.1"/>
    </source>
</evidence>
<dbReference type="RefSeq" id="WP_046477444.1">
    <property type="nucleotide sequence ID" value="NZ_LN829118.1"/>
</dbReference>
<accession>A0A0D6JD76</accession>
<evidence type="ECO:0000313" key="2">
    <source>
        <dbReference type="Proteomes" id="UP000033187"/>
    </source>
</evidence>
<protein>
    <submittedName>
        <fullName evidence="1">Uncharacterized protein</fullName>
    </submittedName>
</protein>
<reference evidence="2" key="1">
    <citation type="submission" date="2015-02" db="EMBL/GenBank/DDBJ databases">
        <authorList>
            <person name="Chooi Y.-H."/>
        </authorList>
    </citation>
    <scope>NUCLEOTIDE SEQUENCE [LARGE SCALE GENOMIC DNA]</scope>
    <source>
        <strain evidence="2">strain Y</strain>
    </source>
</reference>
<dbReference type="KEGG" id="fiy:BN1229_v1_1402"/>
<dbReference type="EMBL" id="LN829119">
    <property type="protein sequence ID" value="CPR17755.1"/>
    <property type="molecule type" value="Genomic_DNA"/>
</dbReference>
<dbReference type="AlphaFoldDB" id="A0A0D6JD76"/>
<dbReference type="KEGG" id="fil:BN1229_v1_1403"/>
<sequence>MSSLNPPRKFSFIDPPSHFASISEWREFLESLEAEPDKTHQLKEEILKAKEHIAEAEASGDRT</sequence>
<dbReference type="Proteomes" id="UP000033187">
    <property type="component" value="Chromosome 1"/>
</dbReference>
<organism evidence="1 2">
    <name type="scientific">Candidatus Filomicrobium marinum</name>
    <dbReference type="NCBI Taxonomy" id="1608628"/>
    <lineage>
        <taxon>Bacteria</taxon>
        <taxon>Pseudomonadati</taxon>
        <taxon>Pseudomonadota</taxon>
        <taxon>Alphaproteobacteria</taxon>
        <taxon>Hyphomicrobiales</taxon>
        <taxon>Hyphomicrobiaceae</taxon>
        <taxon>Filomicrobium</taxon>
    </lineage>
</organism>
<proteinExistence type="predicted"/>
<keyword evidence="2" id="KW-1185">Reference proteome</keyword>